<proteinExistence type="predicted"/>
<dbReference type="AlphaFoldDB" id="A0A3P7J5E9"/>
<name>A0A3P7J5E9_STRVU</name>
<dbReference type="Proteomes" id="UP000270094">
    <property type="component" value="Unassembled WGS sequence"/>
</dbReference>
<dbReference type="EMBL" id="UYYB01021152">
    <property type="protein sequence ID" value="VDM71597.1"/>
    <property type="molecule type" value="Genomic_DNA"/>
</dbReference>
<sequence>MKMLAKLQQCPKKLVRFEDLPNKFDLPDGYKLNGRVFGVPDELISAENMAVVNGVPLVKTFTD</sequence>
<accession>A0A3P7J5E9</accession>
<organism evidence="1 2">
    <name type="scientific">Strongylus vulgaris</name>
    <name type="common">Blood worm</name>
    <dbReference type="NCBI Taxonomy" id="40348"/>
    <lineage>
        <taxon>Eukaryota</taxon>
        <taxon>Metazoa</taxon>
        <taxon>Ecdysozoa</taxon>
        <taxon>Nematoda</taxon>
        <taxon>Chromadorea</taxon>
        <taxon>Rhabditida</taxon>
        <taxon>Rhabditina</taxon>
        <taxon>Rhabditomorpha</taxon>
        <taxon>Strongyloidea</taxon>
        <taxon>Strongylidae</taxon>
        <taxon>Strongylus</taxon>
    </lineage>
</organism>
<evidence type="ECO:0000313" key="2">
    <source>
        <dbReference type="Proteomes" id="UP000270094"/>
    </source>
</evidence>
<gene>
    <name evidence="1" type="ORF">SVUK_LOCUS6595</name>
</gene>
<keyword evidence="2" id="KW-1185">Reference proteome</keyword>
<evidence type="ECO:0000313" key="1">
    <source>
        <dbReference type="EMBL" id="VDM71597.1"/>
    </source>
</evidence>
<reference evidence="1 2" key="1">
    <citation type="submission" date="2018-11" db="EMBL/GenBank/DDBJ databases">
        <authorList>
            <consortium name="Pathogen Informatics"/>
        </authorList>
    </citation>
    <scope>NUCLEOTIDE SEQUENCE [LARGE SCALE GENOMIC DNA]</scope>
</reference>
<protein>
    <submittedName>
        <fullName evidence="1">Uncharacterized protein</fullName>
    </submittedName>
</protein>
<dbReference type="OrthoDB" id="416253at2759"/>